<keyword evidence="1" id="KW-0233">DNA recombination</keyword>
<keyword evidence="1" id="KW-0547">Nucleotide-binding</keyword>
<dbReference type="InterPro" id="IPR010285">
    <property type="entry name" value="DNA_helicase_pif1-like_DEAD"/>
</dbReference>
<dbReference type="InterPro" id="IPR027417">
    <property type="entry name" value="P-loop_NTPase"/>
</dbReference>
<dbReference type="EC" id="5.6.2.3" evidence="1"/>
<name>A0A699I2S4_TANCI</name>
<evidence type="ECO:0000313" key="3">
    <source>
        <dbReference type="EMBL" id="GEZ08648.1"/>
    </source>
</evidence>
<dbReference type="AlphaFoldDB" id="A0A699I2S4"/>
<keyword evidence="1" id="KW-0067">ATP-binding</keyword>
<dbReference type="PANTHER" id="PTHR10492">
    <property type="match status" value="1"/>
</dbReference>
<keyword evidence="1" id="KW-0378">Hydrolase</keyword>
<comment type="caution">
    <text evidence="3">The sequence shown here is derived from an EMBL/GenBank/DDBJ whole genome shotgun (WGS) entry which is preliminary data.</text>
</comment>
<dbReference type="EMBL" id="BKCJ010239398">
    <property type="protein sequence ID" value="GEZ08648.1"/>
    <property type="molecule type" value="Genomic_DNA"/>
</dbReference>
<comment type="catalytic activity">
    <reaction evidence="1">
        <text>ATP + H2O = ADP + phosphate + H(+)</text>
        <dbReference type="Rhea" id="RHEA:13065"/>
        <dbReference type="ChEBI" id="CHEBI:15377"/>
        <dbReference type="ChEBI" id="CHEBI:15378"/>
        <dbReference type="ChEBI" id="CHEBI:30616"/>
        <dbReference type="ChEBI" id="CHEBI:43474"/>
        <dbReference type="ChEBI" id="CHEBI:456216"/>
        <dbReference type="EC" id="5.6.2.3"/>
    </reaction>
</comment>
<organism evidence="3">
    <name type="scientific">Tanacetum cinerariifolium</name>
    <name type="common">Dalmatian daisy</name>
    <name type="synonym">Chrysanthemum cinerariifolium</name>
    <dbReference type="NCBI Taxonomy" id="118510"/>
    <lineage>
        <taxon>Eukaryota</taxon>
        <taxon>Viridiplantae</taxon>
        <taxon>Streptophyta</taxon>
        <taxon>Embryophyta</taxon>
        <taxon>Tracheophyta</taxon>
        <taxon>Spermatophyta</taxon>
        <taxon>Magnoliopsida</taxon>
        <taxon>eudicotyledons</taxon>
        <taxon>Gunneridae</taxon>
        <taxon>Pentapetalae</taxon>
        <taxon>asterids</taxon>
        <taxon>campanulids</taxon>
        <taxon>Asterales</taxon>
        <taxon>Asteraceae</taxon>
        <taxon>Asteroideae</taxon>
        <taxon>Anthemideae</taxon>
        <taxon>Anthemidinae</taxon>
        <taxon>Tanacetum</taxon>
    </lineage>
</organism>
<evidence type="ECO:0000256" key="1">
    <source>
        <dbReference type="RuleBase" id="RU363044"/>
    </source>
</evidence>
<dbReference type="PANTHER" id="PTHR10492:SF90">
    <property type="entry name" value="ATP-DEPENDENT DNA HELICASE"/>
    <property type="match status" value="1"/>
</dbReference>
<dbReference type="GO" id="GO:0000723">
    <property type="term" value="P:telomere maintenance"/>
    <property type="evidence" value="ECO:0007669"/>
    <property type="project" value="InterPro"/>
</dbReference>
<evidence type="ECO:0000259" key="2">
    <source>
        <dbReference type="Pfam" id="PF05970"/>
    </source>
</evidence>
<dbReference type="Gene3D" id="3.40.50.300">
    <property type="entry name" value="P-loop containing nucleotide triphosphate hydrolases"/>
    <property type="match status" value="1"/>
</dbReference>
<protein>
    <recommendedName>
        <fullName evidence="1">ATP-dependent DNA helicase</fullName>
        <ecNumber evidence="1">5.6.2.3</ecNumber>
    </recommendedName>
</protein>
<dbReference type="SUPFAM" id="SSF52540">
    <property type="entry name" value="P-loop containing nucleoside triphosphate hydrolases"/>
    <property type="match status" value="2"/>
</dbReference>
<dbReference type="GO" id="GO:0016787">
    <property type="term" value="F:hydrolase activity"/>
    <property type="evidence" value="ECO:0007669"/>
    <property type="project" value="UniProtKB-KW"/>
</dbReference>
<comment type="similarity">
    <text evidence="1">Belongs to the helicase family.</text>
</comment>
<reference evidence="3" key="1">
    <citation type="journal article" date="2019" name="Sci. Rep.">
        <title>Draft genome of Tanacetum cinerariifolium, the natural source of mosquito coil.</title>
        <authorList>
            <person name="Yamashiro T."/>
            <person name="Shiraishi A."/>
            <person name="Satake H."/>
            <person name="Nakayama K."/>
        </authorList>
    </citation>
    <scope>NUCLEOTIDE SEQUENCE</scope>
</reference>
<accession>A0A699I2S4</accession>
<keyword evidence="1" id="KW-0347">Helicase</keyword>
<sequence length="782" mass="89583">MFLGVSLFPDISKMRYGIPAAFSYKLSSPKKINNYISAGLPSKDDYPIGFEAVLSHMIHGPYGAYISDSSCMKKEECTKGYLKRYCKSTYILPEGWPDYARPNNIRGANVGSRSITLDNRYVVPHNKDLLVKYDCHINVEWCNQGSFIKYLFSYITKGSDRSTIVIESGNNNSRTAYQSLLNNDSEITGFLNCRYVSACEACWKIFNYDLHYRSITVERLPFHEEECNIVYFRDNNDPEVSTERILSFKTKYTEWMVANQKYPEGHYLTYVDYPTMFTWHDDIKHGIPRRIDRLILNMAGNKLIVTERMYIIETDRKLFTELYSGLNSQHKDVFNSIMQCVVARNGGVFFMYGCGGTGKTYLWRKIISRIRLTGKVVLSVASSEIASLLLPGGRTSHSRFRIPIDPDKDSCYVIDLTYDLVELITLLEMGNGRLPAIALDDTIVGHTFLDLLNRLHDIHYLKERCILCSTNDVVDGINSHVLEKFIKSFMSYTVLTFCRYTRVVPSYIPLEAFPRFMFEFVKYDNLKDRYNNDKYLTGKNNESVNSNVRNVVIHDLSDNRVHVTRWKELALKFDDDIIRSKNDQSIVVTFGSVVFTGMNKNRTVVIYISDLFEKLMSGVAVDSTFILDVNVVGVNVFSALNVLEKLLGLMIIIFVKKVYKLVLKVGNGCHIMDCVFFNQYSRNLLGVYVDDLVNKALTLFDVDQDIAHDTSHVMEKANDSHIVADHIRDTIPLVAADNVADFFTDMFHIDVPILYAFTNEIIANVDVLASSMKNWVPDECYC</sequence>
<keyword evidence="1" id="KW-0234">DNA repair</keyword>
<dbReference type="GO" id="GO:0043139">
    <property type="term" value="F:5'-3' DNA helicase activity"/>
    <property type="evidence" value="ECO:0007669"/>
    <property type="project" value="UniProtKB-EC"/>
</dbReference>
<feature type="domain" description="DNA helicase Pif1-like DEAD-box helicase" evidence="2">
    <location>
        <begin position="326"/>
        <end position="424"/>
    </location>
</feature>
<dbReference type="Pfam" id="PF05970">
    <property type="entry name" value="PIF1"/>
    <property type="match status" value="1"/>
</dbReference>
<dbReference type="GO" id="GO:0005524">
    <property type="term" value="F:ATP binding"/>
    <property type="evidence" value="ECO:0007669"/>
    <property type="project" value="UniProtKB-KW"/>
</dbReference>
<proteinExistence type="inferred from homology"/>
<dbReference type="GO" id="GO:0006281">
    <property type="term" value="P:DNA repair"/>
    <property type="evidence" value="ECO:0007669"/>
    <property type="project" value="UniProtKB-KW"/>
</dbReference>
<keyword evidence="1" id="KW-0227">DNA damage</keyword>
<dbReference type="GO" id="GO:0006310">
    <property type="term" value="P:DNA recombination"/>
    <property type="evidence" value="ECO:0007669"/>
    <property type="project" value="UniProtKB-KW"/>
</dbReference>
<gene>
    <name evidence="3" type="ORF">Tci_480621</name>
</gene>
<comment type="cofactor">
    <cofactor evidence="1">
        <name>Mg(2+)</name>
        <dbReference type="ChEBI" id="CHEBI:18420"/>
    </cofactor>
</comment>